<evidence type="ECO:0000256" key="5">
    <source>
        <dbReference type="HAMAP-Rule" id="MF_00514"/>
    </source>
</evidence>
<dbReference type="InterPro" id="IPR001706">
    <property type="entry name" value="Ribosomal_bL35"/>
</dbReference>
<evidence type="ECO:0000256" key="3">
    <source>
        <dbReference type="ARBA" id="ARBA00023274"/>
    </source>
</evidence>
<dbReference type="HAMAP" id="MF_00514">
    <property type="entry name" value="Ribosomal_bL35"/>
    <property type="match status" value="1"/>
</dbReference>
<dbReference type="PRINTS" id="PR00064">
    <property type="entry name" value="RIBOSOMALL35"/>
</dbReference>
<evidence type="ECO:0000256" key="4">
    <source>
        <dbReference type="ARBA" id="ARBA00071664"/>
    </source>
</evidence>
<dbReference type="AlphaFoldDB" id="A0A429XSU8"/>
<feature type="compositionally biased region" description="Basic residues" evidence="7">
    <location>
        <begin position="31"/>
        <end position="42"/>
    </location>
</feature>
<protein>
    <recommendedName>
        <fullName evidence="4 5">Large ribosomal subunit protein bL35</fullName>
    </recommendedName>
</protein>
<feature type="compositionally biased region" description="Basic residues" evidence="7">
    <location>
        <begin position="1"/>
        <end position="15"/>
    </location>
</feature>
<dbReference type="NCBIfam" id="TIGR00001">
    <property type="entry name" value="rpmI_bact"/>
    <property type="match status" value="1"/>
</dbReference>
<dbReference type="RefSeq" id="WP_126044402.1">
    <property type="nucleotide sequence ID" value="NZ_RXFM01000013.1"/>
</dbReference>
<dbReference type="SUPFAM" id="SSF143034">
    <property type="entry name" value="L35p-like"/>
    <property type="match status" value="1"/>
</dbReference>
<proteinExistence type="inferred from homology"/>
<evidence type="ECO:0000256" key="6">
    <source>
        <dbReference type="RuleBase" id="RU000568"/>
    </source>
</evidence>
<dbReference type="EMBL" id="RXFM01000013">
    <property type="protein sequence ID" value="RST70291.1"/>
    <property type="molecule type" value="Genomic_DNA"/>
</dbReference>
<gene>
    <name evidence="5" type="primary">rpmI</name>
    <name evidence="8" type="ORF">EIC27_01540</name>
</gene>
<dbReference type="OrthoDB" id="9804851at2"/>
<dbReference type="GO" id="GO:0003735">
    <property type="term" value="F:structural constituent of ribosome"/>
    <property type="evidence" value="ECO:0007669"/>
    <property type="project" value="InterPro"/>
</dbReference>
<evidence type="ECO:0000313" key="9">
    <source>
        <dbReference type="Proteomes" id="UP000279470"/>
    </source>
</evidence>
<dbReference type="GO" id="GO:0022625">
    <property type="term" value="C:cytosolic large ribosomal subunit"/>
    <property type="evidence" value="ECO:0007669"/>
    <property type="project" value="TreeGrafter"/>
</dbReference>
<keyword evidence="3 5" id="KW-0687">Ribonucleoprotein</keyword>
<dbReference type="PANTHER" id="PTHR33343">
    <property type="entry name" value="54S RIBOSOMAL PROTEIN BL35M"/>
    <property type="match status" value="1"/>
</dbReference>
<sequence length="65" mass="7587">MPKMKTKSSAKKRFKLTASGKFKAPQANKQHNMRKRSKRQIRNQRGTDVLPKVEARRIPAYMPYA</sequence>
<reference evidence="9" key="1">
    <citation type="submission" date="2018-11" db="EMBL/GenBank/DDBJ databases">
        <title>Phylogenetic, genomic, and biogeographic characterization of a novel and ubiquitous marine invertebrate-associated Rickettsiales parasite, Candidatus Marinoinvertebrata rohwerii, gen. nov., sp. nov.</title>
        <authorList>
            <person name="Klinges J.G."/>
            <person name="Rosales S.M."/>
            <person name="Mcminds R."/>
            <person name="Shaver E.C."/>
            <person name="Shantz A."/>
            <person name="Peters E.C."/>
            <person name="Burkepile D.E."/>
            <person name="Silliman B.R."/>
            <person name="Vega Thurber R.L."/>
        </authorList>
    </citation>
    <scope>NUCLEOTIDE SEQUENCE [LARGE SCALE GENOMIC DNA]</scope>
    <source>
        <strain evidence="9">a_cerv_44</strain>
    </source>
</reference>
<keyword evidence="9" id="KW-1185">Reference proteome</keyword>
<organism evidence="8 9">
    <name type="scientific">Candidatus Aquarickettsia rohweri</name>
    <dbReference type="NCBI Taxonomy" id="2602574"/>
    <lineage>
        <taxon>Bacteria</taxon>
        <taxon>Pseudomonadati</taxon>
        <taxon>Pseudomonadota</taxon>
        <taxon>Alphaproteobacteria</taxon>
        <taxon>Rickettsiales</taxon>
        <taxon>Candidatus Midichloriaceae</taxon>
        <taxon>Candidatus Aquarickettsia</taxon>
    </lineage>
</organism>
<dbReference type="Gene3D" id="4.10.410.60">
    <property type="match status" value="1"/>
</dbReference>
<dbReference type="GO" id="GO:0006412">
    <property type="term" value="P:translation"/>
    <property type="evidence" value="ECO:0007669"/>
    <property type="project" value="UniProtKB-UniRule"/>
</dbReference>
<name>A0A429XSU8_9RICK</name>
<dbReference type="Proteomes" id="UP000279470">
    <property type="component" value="Unassembled WGS sequence"/>
</dbReference>
<evidence type="ECO:0000256" key="7">
    <source>
        <dbReference type="SAM" id="MobiDB-lite"/>
    </source>
</evidence>
<dbReference type="Pfam" id="PF01632">
    <property type="entry name" value="Ribosomal_L35p"/>
    <property type="match status" value="1"/>
</dbReference>
<dbReference type="InterPro" id="IPR021137">
    <property type="entry name" value="Ribosomal_bL35-like"/>
</dbReference>
<evidence type="ECO:0000256" key="1">
    <source>
        <dbReference type="ARBA" id="ARBA00006598"/>
    </source>
</evidence>
<evidence type="ECO:0000313" key="8">
    <source>
        <dbReference type="EMBL" id="RST70291.1"/>
    </source>
</evidence>
<dbReference type="InterPro" id="IPR018265">
    <property type="entry name" value="Ribosomal_bL35_CS"/>
</dbReference>
<keyword evidence="2 5" id="KW-0689">Ribosomal protein</keyword>
<accession>A0A429XSU8</accession>
<feature type="region of interest" description="Disordered" evidence="7">
    <location>
        <begin position="1"/>
        <end position="48"/>
    </location>
</feature>
<comment type="similarity">
    <text evidence="1 5 6">Belongs to the bacterial ribosomal protein bL35 family.</text>
</comment>
<dbReference type="PANTHER" id="PTHR33343:SF1">
    <property type="entry name" value="LARGE RIBOSOMAL SUBUNIT PROTEIN BL35M"/>
    <property type="match status" value="1"/>
</dbReference>
<comment type="caution">
    <text evidence="8">The sequence shown here is derived from an EMBL/GenBank/DDBJ whole genome shotgun (WGS) entry which is preliminary data.</text>
</comment>
<dbReference type="FunFam" id="4.10.410.60:FF:000001">
    <property type="entry name" value="50S ribosomal protein L35"/>
    <property type="match status" value="1"/>
</dbReference>
<dbReference type="PROSITE" id="PS00936">
    <property type="entry name" value="RIBOSOMAL_L35"/>
    <property type="match status" value="1"/>
</dbReference>
<evidence type="ECO:0000256" key="2">
    <source>
        <dbReference type="ARBA" id="ARBA00022980"/>
    </source>
</evidence>
<dbReference type="InterPro" id="IPR037229">
    <property type="entry name" value="Ribosomal_bL35_sf"/>
</dbReference>